<keyword evidence="8" id="KW-0812">Transmembrane</keyword>
<dbReference type="InterPro" id="IPR000560">
    <property type="entry name" value="His_Pase_clade-2"/>
</dbReference>
<organism evidence="10">
    <name type="scientific">Corethrella appendiculata</name>
    <dbReference type="NCBI Taxonomy" id="1370023"/>
    <lineage>
        <taxon>Eukaryota</taxon>
        <taxon>Metazoa</taxon>
        <taxon>Ecdysozoa</taxon>
        <taxon>Arthropoda</taxon>
        <taxon>Hexapoda</taxon>
        <taxon>Insecta</taxon>
        <taxon>Pterygota</taxon>
        <taxon>Neoptera</taxon>
        <taxon>Endopterygota</taxon>
        <taxon>Diptera</taxon>
        <taxon>Nematocera</taxon>
        <taxon>Culicoidea</taxon>
        <taxon>Chaoboridae</taxon>
        <taxon>Corethrella</taxon>
    </lineage>
</organism>
<comment type="similarity">
    <text evidence="2">Belongs to the histidine acid phosphatase family.</text>
</comment>
<name>U5EX31_9DIPT</name>
<evidence type="ECO:0000256" key="4">
    <source>
        <dbReference type="ARBA" id="ARBA00022729"/>
    </source>
</evidence>
<dbReference type="PANTHER" id="PTHR11567:SF211">
    <property type="entry name" value="PROSTATIC ACID PHOSPHATASE"/>
    <property type="match status" value="1"/>
</dbReference>
<keyword evidence="8" id="KW-0472">Membrane</keyword>
<keyword evidence="5" id="KW-0378">Hydrolase</keyword>
<dbReference type="Gene3D" id="3.40.50.1240">
    <property type="entry name" value="Phosphoglycerate mutase-like"/>
    <property type="match status" value="1"/>
</dbReference>
<dbReference type="Pfam" id="PF00328">
    <property type="entry name" value="His_Phos_2"/>
    <property type="match status" value="1"/>
</dbReference>
<accession>U5EX31</accession>
<feature type="signal peptide" evidence="9">
    <location>
        <begin position="1"/>
        <end position="21"/>
    </location>
</feature>
<keyword evidence="7" id="KW-0325">Glycoprotein</keyword>
<dbReference type="EMBL" id="GANO01002707">
    <property type="protein sequence ID" value="JAB57164.1"/>
    <property type="molecule type" value="mRNA"/>
</dbReference>
<evidence type="ECO:0000256" key="6">
    <source>
        <dbReference type="ARBA" id="ARBA00023157"/>
    </source>
</evidence>
<evidence type="ECO:0000256" key="5">
    <source>
        <dbReference type="ARBA" id="ARBA00022801"/>
    </source>
</evidence>
<protein>
    <recommendedName>
        <fullName evidence="3">acid phosphatase</fullName>
        <ecNumber evidence="3">3.1.3.2</ecNumber>
    </recommendedName>
</protein>
<keyword evidence="4 9" id="KW-0732">Signal</keyword>
<feature type="chain" id="PRO_5004659856" description="acid phosphatase" evidence="9">
    <location>
        <begin position="22"/>
        <end position="425"/>
    </location>
</feature>
<dbReference type="PROSITE" id="PS00616">
    <property type="entry name" value="HIS_ACID_PHOSPHAT_1"/>
    <property type="match status" value="1"/>
</dbReference>
<evidence type="ECO:0000256" key="8">
    <source>
        <dbReference type="SAM" id="Phobius"/>
    </source>
</evidence>
<dbReference type="PANTHER" id="PTHR11567">
    <property type="entry name" value="ACID PHOSPHATASE-RELATED"/>
    <property type="match status" value="1"/>
</dbReference>
<evidence type="ECO:0000256" key="3">
    <source>
        <dbReference type="ARBA" id="ARBA00012646"/>
    </source>
</evidence>
<evidence type="ECO:0000313" key="10">
    <source>
        <dbReference type="EMBL" id="JAB57164.1"/>
    </source>
</evidence>
<feature type="transmembrane region" description="Helical" evidence="8">
    <location>
        <begin position="385"/>
        <end position="408"/>
    </location>
</feature>
<comment type="catalytic activity">
    <reaction evidence="1">
        <text>a phosphate monoester + H2O = an alcohol + phosphate</text>
        <dbReference type="Rhea" id="RHEA:15017"/>
        <dbReference type="ChEBI" id="CHEBI:15377"/>
        <dbReference type="ChEBI" id="CHEBI:30879"/>
        <dbReference type="ChEBI" id="CHEBI:43474"/>
        <dbReference type="ChEBI" id="CHEBI:67140"/>
        <dbReference type="EC" id="3.1.3.2"/>
    </reaction>
</comment>
<keyword evidence="6" id="KW-1015">Disulfide bond</keyword>
<sequence length="425" mass="49322">MLIKLFLFFILNIKLFVIVWCSEKNATGNEGQLIFAHVLFRHGDRTPVDPYPTDPWRDLKYWPTGWGQLTNTGKKQHYELGQWLRKRYTNLISKTYSRNEIFIRSTDVDRTLMSALADLSGLYPPTEKDIWNPDVNWQPIPVHTIPEVNDAILAAKKPCPAYDYALKKLKTSEEYTEINKKLKPIYNYLTKNSGKNVNTMTGCQYIYGCLKIEQLYNKTLPEWTSKVYPEPLATISARAFITNTYTPQLARLKFGPLLKEMLTRFQDKFNRNLDPDRKLWIYSAHDTTVSGFLNTLNLFELHNPPYTACVLVELRVINKEPFVSIFYKNTTAEPIAMNIPNCGQLCPLDEMFKIYEPVLPVNWESECRLSMLQMSYVDVEIKSTIGVAGISILLILSLLAIIIAVLLYKRHSNYHDDKWYYRIDG</sequence>
<evidence type="ECO:0000256" key="9">
    <source>
        <dbReference type="SAM" id="SignalP"/>
    </source>
</evidence>
<reference evidence="10" key="1">
    <citation type="journal article" date="2014" name="Insect Biochem. Mol. Biol.">
        <title>An insight into the sialome of the frog biting fly, Corethrella appendiculata.</title>
        <authorList>
            <person name="Ribeiro J.M.C."/>
            <person name="Chagas A.C."/>
            <person name="Pham V.M."/>
            <person name="Lounibos L.P."/>
            <person name="Calvo E."/>
        </authorList>
    </citation>
    <scope>NUCLEOTIDE SEQUENCE</scope>
    <source>
        <tissue evidence="10">Salivary glands</tissue>
    </source>
</reference>
<dbReference type="AlphaFoldDB" id="U5EX31"/>
<keyword evidence="8" id="KW-1133">Transmembrane helix</keyword>
<dbReference type="EC" id="3.1.3.2" evidence="3"/>
<dbReference type="PROSITE" id="PS00778">
    <property type="entry name" value="HIS_ACID_PHOSPHAT_2"/>
    <property type="match status" value="1"/>
</dbReference>
<dbReference type="GO" id="GO:0003993">
    <property type="term" value="F:acid phosphatase activity"/>
    <property type="evidence" value="ECO:0007669"/>
    <property type="project" value="UniProtKB-EC"/>
</dbReference>
<evidence type="ECO:0000256" key="2">
    <source>
        <dbReference type="ARBA" id="ARBA00005375"/>
    </source>
</evidence>
<dbReference type="InterPro" id="IPR033379">
    <property type="entry name" value="Acid_Pase_AS"/>
</dbReference>
<dbReference type="InterPro" id="IPR050645">
    <property type="entry name" value="Histidine_acid_phosphatase"/>
</dbReference>
<proteinExistence type="evidence at transcript level"/>
<evidence type="ECO:0000256" key="1">
    <source>
        <dbReference type="ARBA" id="ARBA00000032"/>
    </source>
</evidence>
<dbReference type="SUPFAM" id="SSF53254">
    <property type="entry name" value="Phosphoglycerate mutase-like"/>
    <property type="match status" value="1"/>
</dbReference>
<evidence type="ECO:0000256" key="7">
    <source>
        <dbReference type="ARBA" id="ARBA00023180"/>
    </source>
</evidence>
<dbReference type="InterPro" id="IPR029033">
    <property type="entry name" value="His_PPase_superfam"/>
</dbReference>
<dbReference type="CDD" id="cd07061">
    <property type="entry name" value="HP_HAP_like"/>
    <property type="match status" value="1"/>
</dbReference>